<dbReference type="Pfam" id="PF13367">
    <property type="entry name" value="PrsW-protease"/>
    <property type="match status" value="1"/>
</dbReference>
<dbReference type="EMBL" id="LCQB01000001">
    <property type="protein sequence ID" value="KKW09424.1"/>
    <property type="molecule type" value="Genomic_DNA"/>
</dbReference>
<dbReference type="GO" id="GO:0008233">
    <property type="term" value="F:peptidase activity"/>
    <property type="evidence" value="ECO:0007669"/>
    <property type="project" value="InterPro"/>
</dbReference>
<feature type="transmembrane region" description="Helical" evidence="1">
    <location>
        <begin position="214"/>
        <end position="235"/>
    </location>
</feature>
<feature type="transmembrane region" description="Helical" evidence="1">
    <location>
        <begin position="6"/>
        <end position="25"/>
    </location>
</feature>
<dbReference type="InterPro" id="IPR026898">
    <property type="entry name" value="PrsW"/>
</dbReference>
<accession>A0A0G1YSR8</accession>
<reference evidence="2 3" key="1">
    <citation type="journal article" date="2015" name="Nature">
        <title>rRNA introns, odd ribosomes, and small enigmatic genomes across a large radiation of phyla.</title>
        <authorList>
            <person name="Brown C.T."/>
            <person name="Hug L.A."/>
            <person name="Thomas B.C."/>
            <person name="Sharon I."/>
            <person name="Castelle C.J."/>
            <person name="Singh A."/>
            <person name="Wilkins M.J."/>
            <person name="Williams K.H."/>
            <person name="Banfield J.F."/>
        </authorList>
    </citation>
    <scope>NUCLEOTIDE SEQUENCE [LARGE SCALE GENOMIC DNA]</scope>
</reference>
<keyword evidence="1" id="KW-1133">Transmembrane helix</keyword>
<evidence type="ECO:0000313" key="3">
    <source>
        <dbReference type="Proteomes" id="UP000033825"/>
    </source>
</evidence>
<organism evidence="2 3">
    <name type="scientific">Candidatus Kaiserbacteria bacterium GW2011_GWA2_49_56</name>
    <dbReference type="NCBI Taxonomy" id="1618670"/>
    <lineage>
        <taxon>Bacteria</taxon>
        <taxon>Candidatus Kaiseribacteriota</taxon>
    </lineage>
</organism>
<feature type="transmembrane region" description="Helical" evidence="1">
    <location>
        <begin position="37"/>
        <end position="55"/>
    </location>
</feature>
<dbReference type="PANTHER" id="PTHR36844:SF1">
    <property type="entry name" value="PROTEASE PRSW"/>
    <property type="match status" value="1"/>
</dbReference>
<proteinExistence type="predicted"/>
<sequence>MSPSTLFFSILGGVLPAIFWLWFWLREDRLHPEPRSLIALSFLCGMVAVLFALPAEQWICGQVIGGLAAECAVELPITIKILLIVAGLSIIEEVLKFAASYLGALRFRDNDEPIDSLIYLITAALGFAALENTLFLAGAIKTGGFVAGFDLGVLRFIGASLLHVVSSGTLGFFLALGFYKRGRIKKMDAIIGLFAAIVLHALFNLFILKSEGSSLQMFTVFAFVWLAVILLLIGFEKVKQLKA</sequence>
<feature type="transmembrane region" description="Helical" evidence="1">
    <location>
        <begin position="116"/>
        <end position="140"/>
    </location>
</feature>
<keyword evidence="1" id="KW-0812">Transmembrane</keyword>
<keyword evidence="1" id="KW-0472">Membrane</keyword>
<dbReference type="Proteomes" id="UP000033825">
    <property type="component" value="Unassembled WGS sequence"/>
</dbReference>
<gene>
    <name evidence="2" type="ORF">UY46_C0001G0004</name>
</gene>
<evidence type="ECO:0008006" key="4">
    <source>
        <dbReference type="Google" id="ProtNLM"/>
    </source>
</evidence>
<dbReference type="PANTHER" id="PTHR36844">
    <property type="entry name" value="PROTEASE PRSW"/>
    <property type="match status" value="1"/>
</dbReference>
<comment type="caution">
    <text evidence="2">The sequence shown here is derived from an EMBL/GenBank/DDBJ whole genome shotgun (WGS) entry which is preliminary data.</text>
</comment>
<name>A0A0G1YSR8_9BACT</name>
<protein>
    <recommendedName>
        <fullName evidence="4">Protease PrsW</fullName>
    </recommendedName>
</protein>
<feature type="transmembrane region" description="Helical" evidence="1">
    <location>
        <begin position="152"/>
        <end position="178"/>
    </location>
</feature>
<feature type="transmembrane region" description="Helical" evidence="1">
    <location>
        <begin position="190"/>
        <end position="208"/>
    </location>
</feature>
<evidence type="ECO:0000313" key="2">
    <source>
        <dbReference type="EMBL" id="KKW09424.1"/>
    </source>
</evidence>
<dbReference type="AlphaFoldDB" id="A0A0G1YSR8"/>
<evidence type="ECO:0000256" key="1">
    <source>
        <dbReference type="SAM" id="Phobius"/>
    </source>
</evidence>
<feature type="transmembrane region" description="Helical" evidence="1">
    <location>
        <begin position="75"/>
        <end position="95"/>
    </location>
</feature>